<evidence type="ECO:0000313" key="3">
    <source>
        <dbReference type="Ensembl" id="ENSACLP00000053168.1"/>
    </source>
</evidence>
<dbReference type="Proteomes" id="UP000265100">
    <property type="component" value="Chromosome 3"/>
</dbReference>
<sequence>MDPDSEESAPSSGDESDTSSEEETEEQESGSDSYGSESESESGEEESAGWISKNGTRWSPTNAETFRYVPAATGRTGPTLYALARISDPLSSFSLFLTDDIIQHIVSMTNLQGRRAMADWRDVDSDELRAYVGLIILAGVYRSRNEATISLWSEKSGRVIFRATMSEKRFRHITRAVRFDDRLARPTHSDDKLGPFRKIWDMWTHRLEIMFLPNKDICVDEQLVRFKGRCSFRQYMPKKPGRYGLKVWAVCDVETSYAWRLQLYTGKAATGRAETNQGMRVVLELTEGLQGHSVTCDNFFTSYPLSVELLRRTNTLVGTIRKNKPELPPELLQTRGRGVFSSVFAFTSTHTAVSYVPRRGKNVLLLSSKHRTPGICDGPKRKLHIIRDYNRCKGGVDKLDQAVNDYSCRRRTRRWLLALFHHLLDISLYNGYVLWTAVDPAWQRNKGYRRRVYIEQVGEALVQPCIARRERLPRSVLTAEFVRQAQAAASPDAADPSPDAADPSPGPSAAIKPKLRRQCQLCRGKRKRVYSVCHKCGNVTCRDHSLTTCRNCST</sequence>
<feature type="compositionally biased region" description="Low complexity" evidence="1">
    <location>
        <begin position="488"/>
        <end position="510"/>
    </location>
</feature>
<evidence type="ECO:0000256" key="1">
    <source>
        <dbReference type="SAM" id="MobiDB-lite"/>
    </source>
</evidence>
<dbReference type="AlphaFoldDB" id="A0AAX7T8F5"/>
<feature type="region of interest" description="Disordered" evidence="1">
    <location>
        <begin position="488"/>
        <end position="512"/>
    </location>
</feature>
<evidence type="ECO:0000313" key="4">
    <source>
        <dbReference type="Proteomes" id="UP000265100"/>
    </source>
</evidence>
<accession>A0AAX7T8F5</accession>
<organism evidence="3 4">
    <name type="scientific">Astatotilapia calliptera</name>
    <name type="common">Eastern happy</name>
    <name type="synonym">Chromis callipterus</name>
    <dbReference type="NCBI Taxonomy" id="8154"/>
    <lineage>
        <taxon>Eukaryota</taxon>
        <taxon>Metazoa</taxon>
        <taxon>Chordata</taxon>
        <taxon>Craniata</taxon>
        <taxon>Vertebrata</taxon>
        <taxon>Euteleostomi</taxon>
        <taxon>Actinopterygii</taxon>
        <taxon>Neopterygii</taxon>
        <taxon>Teleostei</taxon>
        <taxon>Neoteleostei</taxon>
        <taxon>Acanthomorphata</taxon>
        <taxon>Ovalentaria</taxon>
        <taxon>Cichlomorphae</taxon>
        <taxon>Cichliformes</taxon>
        <taxon>Cichlidae</taxon>
        <taxon>African cichlids</taxon>
        <taxon>Pseudocrenilabrinae</taxon>
        <taxon>Haplochromini</taxon>
        <taxon>Astatotilapia</taxon>
    </lineage>
</organism>
<feature type="compositionally biased region" description="Acidic residues" evidence="1">
    <location>
        <begin position="38"/>
        <end position="47"/>
    </location>
</feature>
<reference evidence="3 4" key="1">
    <citation type="submission" date="2018-05" db="EMBL/GenBank/DDBJ databases">
        <authorList>
            <person name="Datahose"/>
        </authorList>
    </citation>
    <scope>NUCLEOTIDE SEQUENCE</scope>
</reference>
<name>A0AAX7T8F5_ASTCA</name>
<feature type="region of interest" description="Disordered" evidence="1">
    <location>
        <begin position="1"/>
        <end position="56"/>
    </location>
</feature>
<reference evidence="3" key="4">
    <citation type="submission" date="2025-09" db="UniProtKB">
        <authorList>
            <consortium name="Ensembl"/>
        </authorList>
    </citation>
    <scope>IDENTIFICATION</scope>
</reference>
<dbReference type="Pfam" id="PF13843">
    <property type="entry name" value="DDE_Tnp_1_7"/>
    <property type="match status" value="1"/>
</dbReference>
<evidence type="ECO:0000259" key="2">
    <source>
        <dbReference type="Pfam" id="PF13843"/>
    </source>
</evidence>
<feature type="compositionally biased region" description="Acidic residues" evidence="1">
    <location>
        <begin position="14"/>
        <end position="29"/>
    </location>
</feature>
<reference evidence="3" key="3">
    <citation type="submission" date="2025-08" db="UniProtKB">
        <authorList>
            <consortium name="Ensembl"/>
        </authorList>
    </citation>
    <scope>IDENTIFICATION</scope>
</reference>
<dbReference type="GeneTree" id="ENSGT00510000049866"/>
<dbReference type="Ensembl" id="ENSACLT00000043628.1">
    <property type="protein sequence ID" value="ENSACLP00000053168.1"/>
    <property type="gene ID" value="ENSACLG00000029537.1"/>
</dbReference>
<dbReference type="PANTHER" id="PTHR46599">
    <property type="entry name" value="PIGGYBAC TRANSPOSABLE ELEMENT-DERIVED PROTEIN 4"/>
    <property type="match status" value="1"/>
</dbReference>
<dbReference type="PANTHER" id="PTHR46599:SF6">
    <property type="entry name" value="DUAL SPECIFICITY PHOSPHATASE 26"/>
    <property type="match status" value="1"/>
</dbReference>
<keyword evidence="4" id="KW-1185">Reference proteome</keyword>
<reference evidence="4" key="2">
    <citation type="submission" date="2023-03" db="EMBL/GenBank/DDBJ databases">
        <authorList>
            <consortium name="Wellcome Sanger Institute Data Sharing"/>
        </authorList>
    </citation>
    <scope>NUCLEOTIDE SEQUENCE [LARGE SCALE GENOMIC DNA]</scope>
</reference>
<proteinExistence type="predicted"/>
<protein>
    <recommendedName>
        <fullName evidence="2">PiggyBac transposable element-derived protein domain-containing protein</fullName>
    </recommendedName>
</protein>
<feature type="domain" description="PiggyBac transposable element-derived protein" evidence="2">
    <location>
        <begin position="88"/>
        <end position="432"/>
    </location>
</feature>
<dbReference type="InterPro" id="IPR029526">
    <property type="entry name" value="PGBD"/>
</dbReference>